<dbReference type="EMBL" id="WWCS01000021">
    <property type="protein sequence ID" value="MYN42455.1"/>
    <property type="molecule type" value="Genomic_DNA"/>
</dbReference>
<organism evidence="1 2">
    <name type="scientific">Duganella margarita</name>
    <dbReference type="NCBI Taxonomy" id="2692170"/>
    <lineage>
        <taxon>Bacteria</taxon>
        <taxon>Pseudomonadati</taxon>
        <taxon>Pseudomonadota</taxon>
        <taxon>Betaproteobacteria</taxon>
        <taxon>Burkholderiales</taxon>
        <taxon>Oxalobacteraceae</taxon>
        <taxon>Telluria group</taxon>
        <taxon>Duganella</taxon>
    </lineage>
</organism>
<name>A0ABW9WQY4_9BURK</name>
<evidence type="ECO:0000313" key="1">
    <source>
        <dbReference type="EMBL" id="MYN42455.1"/>
    </source>
</evidence>
<reference evidence="1 2" key="1">
    <citation type="submission" date="2019-12" db="EMBL/GenBank/DDBJ databases">
        <title>Novel species isolated from a subtropical stream in China.</title>
        <authorList>
            <person name="Lu H."/>
        </authorList>
    </citation>
    <scope>NUCLEOTIDE SEQUENCE [LARGE SCALE GENOMIC DNA]</scope>
    <source>
        <strain evidence="1 2">FT109W</strain>
    </source>
</reference>
<gene>
    <name evidence="1" type="ORF">GTP55_24240</name>
</gene>
<dbReference type="RefSeq" id="WP_161047363.1">
    <property type="nucleotide sequence ID" value="NZ_WWCS01000021.1"/>
</dbReference>
<protein>
    <submittedName>
        <fullName evidence="1">Uncharacterized protein</fullName>
    </submittedName>
</protein>
<comment type="caution">
    <text evidence="1">The sequence shown here is derived from an EMBL/GenBank/DDBJ whole genome shotgun (WGS) entry which is preliminary data.</text>
</comment>
<evidence type="ECO:0000313" key="2">
    <source>
        <dbReference type="Proteomes" id="UP000466332"/>
    </source>
</evidence>
<proteinExistence type="predicted"/>
<sequence length="88" mass="10261">MSAAKRRIKRKIKMLVRLMETCALNRNRSLRNQARSRSIQEIYEPMWRIFAAAQALGKGRVIHRVEDRSRAAIWSSKLAASVLKREQP</sequence>
<accession>A0ABW9WQY4</accession>
<keyword evidence="2" id="KW-1185">Reference proteome</keyword>
<dbReference type="Proteomes" id="UP000466332">
    <property type="component" value="Unassembled WGS sequence"/>
</dbReference>